<organism evidence="2 3">
    <name type="scientific">Spinacia oleracea</name>
    <name type="common">Spinach</name>
    <dbReference type="NCBI Taxonomy" id="3562"/>
    <lineage>
        <taxon>Eukaryota</taxon>
        <taxon>Viridiplantae</taxon>
        <taxon>Streptophyta</taxon>
        <taxon>Embryophyta</taxon>
        <taxon>Tracheophyta</taxon>
        <taxon>Spermatophyta</taxon>
        <taxon>Magnoliopsida</taxon>
        <taxon>eudicotyledons</taxon>
        <taxon>Gunneridae</taxon>
        <taxon>Pentapetalae</taxon>
        <taxon>Caryophyllales</taxon>
        <taxon>Chenopodiaceae</taxon>
        <taxon>Chenopodioideae</taxon>
        <taxon>Anserineae</taxon>
        <taxon>Spinacia</taxon>
    </lineage>
</organism>
<protein>
    <submittedName>
        <fullName evidence="3">Uncharacterized protein isoform X1</fullName>
    </submittedName>
</protein>
<feature type="compositionally biased region" description="Basic residues" evidence="1">
    <location>
        <begin position="269"/>
        <end position="278"/>
    </location>
</feature>
<feature type="compositionally biased region" description="Gly residues" evidence="1">
    <location>
        <begin position="141"/>
        <end position="156"/>
    </location>
</feature>
<dbReference type="Gene3D" id="1.10.510.10">
    <property type="entry name" value="Transferase(Phosphotransferase) domain 1"/>
    <property type="match status" value="1"/>
</dbReference>
<accession>A0A9R0JPF7</accession>
<feature type="compositionally biased region" description="Low complexity" evidence="1">
    <location>
        <begin position="251"/>
        <end position="268"/>
    </location>
</feature>
<evidence type="ECO:0000313" key="2">
    <source>
        <dbReference type="Proteomes" id="UP000813463"/>
    </source>
</evidence>
<dbReference type="PANTHER" id="PTHR33492:SF9">
    <property type="entry name" value="GB|AAB80672.1"/>
    <property type="match status" value="1"/>
</dbReference>
<feature type="region of interest" description="Disordered" evidence="1">
    <location>
        <begin position="313"/>
        <end position="349"/>
    </location>
</feature>
<sequence length="976" mass="110149">MSDKKDERENSPRIIQKDERESSSTTPPTQKIRGPPPPPLFLPPSFDFEPVKRPRYAHQWKQQSPLGLQNPESSPSPSNPQAHLTSPESSSSPSPPVGHDLDPSKNEQKKQQQFRKGKYVSPVWKPHEMLWLAKAWRGQYQGGDDGGGGGSSGGGRGKTRAEKDREVAEFLNQHGVNRDAKTAGTKWDNMLGEFRKVYEWERGSEREQQVVGKSYFRLSPYERKIHRLPASFDEQVFDELSQFMGPKMRHSSSSSSLHINTSSSSSGFVHHHQQHHHLQTSLPPPHPFGRDESYPPPNMFSERTRQMQSYLMNNPRTNPLLGSSLDPHPSSSPLNVGISPTSTTSGGSPRVELRRIGRMRMTWEEWVTLWAEEGEYHNRGRVKIQGSSNLLNADHELFYFDDSMVASSLEAFEDGPLKGFSVDRFVPGQQLKVFGRRKQPLSPPPSTSSADFNERIPFAIAAEPSSRWEFQDPTEYYLGCLRSPPTTLPTLFELSWYIQEPPPEEFRLPLRKDIYRDLPHGKDLFFTTTTTTTTSNEPSLDCKSFTIDVLSSLIRSTPSITAATSSNRDSYISLWDDCINRVISKFCPFEMVFTRKELKKKQSSSSLECCRDQWPNLTGMVKNLCLWRGEEIDQLRDSQPFIDPSSTITQKITWTYNDLPYVLGYYAIGHNITFCALSPSSSSPSQITRTNLYSLDLTNPSERVKLLVPCWRIGILLASLAEKCMNNHRHRGSCSDYERIDFGDGNVVEMTAFTVTRYYPCKRSWQSAKEIYSVLDHRVVPHAEHMVSYDEDELTLMFKPRGVKTKPKNTEQLVLALKQVAKALVALHDLSFMHRNLSWENVLMVLDPGQSKSMSNGESDQSETECEWFVAGFEEAVGAPQINPYNNRVTAEKVAVGVAPEMGRGVHGVKVDVWGIGCLIKTSEVKSEGLVGKKLKELEEKCMGENPEQRPTAADCYHHLLQIQSSLSSAASTACC</sequence>
<feature type="region of interest" description="Disordered" evidence="1">
    <location>
        <begin position="247"/>
        <end position="289"/>
    </location>
</feature>
<dbReference type="OrthoDB" id="2379186at2759"/>
<dbReference type="RefSeq" id="XP_021842276.1">
    <property type="nucleotide sequence ID" value="XM_021986584.2"/>
</dbReference>
<feature type="compositionally biased region" description="Low complexity" evidence="1">
    <location>
        <begin position="319"/>
        <end position="349"/>
    </location>
</feature>
<feature type="region of interest" description="Disordered" evidence="1">
    <location>
        <begin position="1"/>
        <end position="119"/>
    </location>
</feature>
<evidence type="ECO:0000256" key="1">
    <source>
        <dbReference type="SAM" id="MobiDB-lite"/>
    </source>
</evidence>
<feature type="region of interest" description="Disordered" evidence="1">
    <location>
        <begin position="141"/>
        <end position="163"/>
    </location>
</feature>
<reference evidence="2" key="1">
    <citation type="journal article" date="2021" name="Nat. Commun.">
        <title>Genomic analyses provide insights into spinach domestication and the genetic basis of agronomic traits.</title>
        <authorList>
            <person name="Cai X."/>
            <person name="Sun X."/>
            <person name="Xu C."/>
            <person name="Sun H."/>
            <person name="Wang X."/>
            <person name="Ge C."/>
            <person name="Zhang Z."/>
            <person name="Wang Q."/>
            <person name="Fei Z."/>
            <person name="Jiao C."/>
            <person name="Wang Q."/>
        </authorList>
    </citation>
    <scope>NUCLEOTIDE SEQUENCE [LARGE SCALE GENOMIC DNA]</scope>
    <source>
        <strain evidence="2">cv. Varoflay</strain>
    </source>
</reference>
<feature type="compositionally biased region" description="Low complexity" evidence="1">
    <location>
        <begin position="70"/>
        <end position="92"/>
    </location>
</feature>
<feature type="compositionally biased region" description="Basic and acidic residues" evidence="1">
    <location>
        <begin position="1"/>
        <end position="22"/>
    </location>
</feature>
<dbReference type="InterPro" id="IPR011009">
    <property type="entry name" value="Kinase-like_dom_sf"/>
</dbReference>
<keyword evidence="2" id="KW-1185">Reference proteome</keyword>
<name>A0A9R0JPF7_SPIOL</name>
<dbReference type="SUPFAM" id="SSF56112">
    <property type="entry name" value="Protein kinase-like (PK-like)"/>
    <property type="match status" value="1"/>
</dbReference>
<reference evidence="3" key="2">
    <citation type="submission" date="2025-08" db="UniProtKB">
        <authorList>
            <consortium name="RefSeq"/>
        </authorList>
    </citation>
    <scope>IDENTIFICATION</scope>
    <source>
        <tissue evidence="3">Leaf</tissue>
    </source>
</reference>
<dbReference type="GeneID" id="110782433"/>
<dbReference type="Proteomes" id="UP000813463">
    <property type="component" value="Chromosome 3"/>
</dbReference>
<dbReference type="KEGG" id="soe:110782433"/>
<dbReference type="AlphaFoldDB" id="A0A9R0JPF7"/>
<proteinExistence type="predicted"/>
<gene>
    <name evidence="3" type="primary">LOC110782433</name>
</gene>
<feature type="compositionally biased region" description="Basic and acidic residues" evidence="1">
    <location>
        <begin position="99"/>
        <end position="110"/>
    </location>
</feature>
<evidence type="ECO:0000313" key="3">
    <source>
        <dbReference type="RefSeq" id="XP_021842276.1"/>
    </source>
</evidence>
<dbReference type="PANTHER" id="PTHR33492">
    <property type="entry name" value="OSJNBA0043A12.37 PROTEIN-RELATED"/>
    <property type="match status" value="1"/>
</dbReference>